<dbReference type="Proteomes" id="UP000292209">
    <property type="component" value="Unassembled WGS sequence"/>
</dbReference>
<feature type="region of interest" description="Disordered" evidence="1">
    <location>
        <begin position="38"/>
        <end position="57"/>
    </location>
</feature>
<keyword evidence="3" id="KW-1185">Reference proteome</keyword>
<gene>
    <name evidence="2" type="ORF">BC751_3286</name>
</gene>
<feature type="compositionally biased region" description="Basic and acidic residues" evidence="1">
    <location>
        <begin position="45"/>
        <end position="57"/>
    </location>
</feature>
<evidence type="ECO:0000256" key="1">
    <source>
        <dbReference type="SAM" id="MobiDB-lite"/>
    </source>
</evidence>
<dbReference type="EMBL" id="SGXG01000001">
    <property type="protein sequence ID" value="RZS97669.1"/>
    <property type="molecule type" value="Genomic_DNA"/>
</dbReference>
<comment type="caution">
    <text evidence="2">The sequence shown here is derived from an EMBL/GenBank/DDBJ whole genome shotgun (WGS) entry which is preliminary data.</text>
</comment>
<name>A0A4V2F6V8_9BACT</name>
<proteinExistence type="predicted"/>
<reference evidence="2 3" key="1">
    <citation type="submission" date="2019-02" db="EMBL/GenBank/DDBJ databases">
        <title>Genomic Encyclopedia of Archaeal and Bacterial Type Strains, Phase II (KMG-II): from individual species to whole genera.</title>
        <authorList>
            <person name="Goeker M."/>
        </authorList>
    </citation>
    <scope>NUCLEOTIDE SEQUENCE [LARGE SCALE GENOMIC DNA]</scope>
    <source>
        <strain evidence="2 3">DSM 21411</strain>
    </source>
</reference>
<evidence type="ECO:0000313" key="2">
    <source>
        <dbReference type="EMBL" id="RZS97669.1"/>
    </source>
</evidence>
<organism evidence="2 3">
    <name type="scientific">Cecembia calidifontis</name>
    <dbReference type="NCBI Taxonomy" id="1187080"/>
    <lineage>
        <taxon>Bacteria</taxon>
        <taxon>Pseudomonadati</taxon>
        <taxon>Bacteroidota</taxon>
        <taxon>Cytophagia</taxon>
        <taxon>Cytophagales</taxon>
        <taxon>Cyclobacteriaceae</taxon>
        <taxon>Cecembia</taxon>
    </lineage>
</organism>
<sequence length="158" mass="17573">MNFADMSEKGHPIKEALLAAAQQSLKDQIADIQNQLEALQESSESEEKSSAGDKYETHQEMLNQSRDMLEKSLAKSKMLLAQLNAVPVKELYTVQEGALVKLSIGNLWVSIPLGKISLQGTDYQLVSNDSPLVSTLWGLKKGDSYEFRGKKENIFQID</sequence>
<evidence type="ECO:0000313" key="3">
    <source>
        <dbReference type="Proteomes" id="UP000292209"/>
    </source>
</evidence>
<accession>A0A4V2F6V8</accession>
<dbReference type="AlphaFoldDB" id="A0A4V2F6V8"/>
<protein>
    <submittedName>
        <fullName evidence="2">P24 capsid protein</fullName>
    </submittedName>
</protein>